<dbReference type="InterPro" id="IPR050721">
    <property type="entry name" value="Trk_Ktr_HKT_K-transport"/>
</dbReference>
<protein>
    <recommendedName>
        <fullName evidence="5">BK channel</fullName>
    </recommendedName>
</protein>
<dbReference type="GO" id="GO:0005216">
    <property type="term" value="F:monoatomic ion channel activity"/>
    <property type="evidence" value="ECO:0007669"/>
    <property type="project" value="InterPro"/>
</dbReference>
<keyword evidence="3 6" id="KW-1133">Transmembrane helix</keyword>
<feature type="transmembrane region" description="Helical" evidence="6">
    <location>
        <begin position="126"/>
        <end position="153"/>
    </location>
</feature>
<evidence type="ECO:0000313" key="9">
    <source>
        <dbReference type="Proteomes" id="UP000261812"/>
    </source>
</evidence>
<evidence type="ECO:0000256" key="2">
    <source>
        <dbReference type="ARBA" id="ARBA00022692"/>
    </source>
</evidence>
<dbReference type="GO" id="GO:0016020">
    <property type="term" value="C:membrane"/>
    <property type="evidence" value="ECO:0007669"/>
    <property type="project" value="UniProtKB-SubCell"/>
</dbReference>
<evidence type="ECO:0000313" key="8">
    <source>
        <dbReference type="EMBL" id="QLL29330.1"/>
    </source>
</evidence>
<dbReference type="PROSITE" id="PS51201">
    <property type="entry name" value="RCK_N"/>
    <property type="match status" value="1"/>
</dbReference>
<name>A0A7D6IQ78_9CYAN</name>
<evidence type="ECO:0000256" key="3">
    <source>
        <dbReference type="ARBA" id="ARBA00022989"/>
    </source>
</evidence>
<dbReference type="Gene3D" id="3.40.50.720">
    <property type="entry name" value="NAD(P)-binding Rossmann-like Domain"/>
    <property type="match status" value="1"/>
</dbReference>
<gene>
    <name evidence="8" type="ORF">D3A95_09140</name>
</gene>
<evidence type="ECO:0000256" key="4">
    <source>
        <dbReference type="ARBA" id="ARBA00023136"/>
    </source>
</evidence>
<sequence length="472" mass="53603">MGRSRLQQQLDLFIHSPRVEIGLIVLILTWTLLVVVDFLWVQPGRPNFFVILAELPLRLCFVVELFLRFAIARKKQRFFRHYWLDLVAILPMPPQWTLFRLLPLLRLPRASILINRNLHYLAPHMTVLYGAQISALLIIVLIMLFGGLAFYIIEGTSNPDIENLGDALWYSFFSLVSAEPIGAYPKTHAGRIITLVVVLAGLTLFAVFTGVVSAFMVQRLQSVMSIKNFDLDELRNHIILCGWNRSAPLVLQELQTDPQTRHAPIVIVAELEQLPLSELRGVDQNRLYFYSGDYTRIDVLEKVQIYHASRAILLADTSRPRSDQDRDARTVLAALTMEKLNPTIYTCAQLLDRNNNVQLQAAGVEDVVVADEMAGHLIGNAVRNQGAMDVFAELLTVQVGNQFYRLPLPATLAGKTFWYAQHHLKEQYDALLVAVERRIGGRRQTDINPPMNYELQVGDYVVVIARQCPQWG</sequence>
<dbReference type="Pfam" id="PF22614">
    <property type="entry name" value="Slo-like_RCK"/>
    <property type="match status" value="1"/>
</dbReference>
<dbReference type="SUPFAM" id="SSF81324">
    <property type="entry name" value="Voltage-gated potassium channels"/>
    <property type="match status" value="1"/>
</dbReference>
<dbReference type="AlphaFoldDB" id="A0A7D6IQ78"/>
<keyword evidence="4 6" id="KW-0472">Membrane</keyword>
<feature type="transmembrane region" description="Helical" evidence="6">
    <location>
        <begin position="192"/>
        <end position="217"/>
    </location>
</feature>
<dbReference type="EMBL" id="CP032152">
    <property type="protein sequence ID" value="QLL29330.1"/>
    <property type="molecule type" value="Genomic_DNA"/>
</dbReference>
<dbReference type="PANTHER" id="PTHR43833:SF9">
    <property type="entry name" value="POTASSIUM CHANNEL PROTEIN YUGO-RELATED"/>
    <property type="match status" value="1"/>
</dbReference>
<feature type="domain" description="RCK N-terminal" evidence="7">
    <location>
        <begin position="235"/>
        <end position="369"/>
    </location>
</feature>
<dbReference type="InterPro" id="IPR005821">
    <property type="entry name" value="Ion_trans_dom"/>
</dbReference>
<feature type="transmembrane region" description="Helical" evidence="6">
    <location>
        <begin position="21"/>
        <end position="42"/>
    </location>
</feature>
<organism evidence="8 9">
    <name type="scientific">Thermosynechococcus sichuanensis E542</name>
    <dbReference type="NCBI Taxonomy" id="2016101"/>
    <lineage>
        <taxon>Bacteria</taxon>
        <taxon>Bacillati</taxon>
        <taxon>Cyanobacteriota</taxon>
        <taxon>Cyanophyceae</taxon>
        <taxon>Acaryochloridales</taxon>
        <taxon>Thermosynechococcaceae</taxon>
        <taxon>Thermosynechococcus</taxon>
        <taxon>Thermosynechococcus sichuanensis</taxon>
    </lineage>
</organism>
<dbReference type="PANTHER" id="PTHR43833">
    <property type="entry name" value="POTASSIUM CHANNEL PROTEIN 2-RELATED-RELATED"/>
    <property type="match status" value="1"/>
</dbReference>
<evidence type="ECO:0000256" key="6">
    <source>
        <dbReference type="SAM" id="Phobius"/>
    </source>
</evidence>
<evidence type="ECO:0000259" key="7">
    <source>
        <dbReference type="PROSITE" id="PS51201"/>
    </source>
</evidence>
<keyword evidence="9" id="KW-1185">Reference proteome</keyword>
<dbReference type="Proteomes" id="UP000261812">
    <property type="component" value="Chromosome"/>
</dbReference>
<dbReference type="KEGG" id="tsq:D3A95_09140"/>
<evidence type="ECO:0000256" key="5">
    <source>
        <dbReference type="ARBA" id="ARBA00029579"/>
    </source>
</evidence>
<accession>A0A7D6IQ78</accession>
<keyword evidence="2 6" id="KW-0812">Transmembrane</keyword>
<evidence type="ECO:0000256" key="1">
    <source>
        <dbReference type="ARBA" id="ARBA00004141"/>
    </source>
</evidence>
<reference evidence="9" key="1">
    <citation type="submission" date="2018-09" db="EMBL/GenBank/DDBJ databases">
        <title>Complete genome sequence of thermophilic cyanobacteria strain Thermosynechococcus elongatus PKUAC-SCTE542.</title>
        <authorList>
            <person name="Liang Y."/>
            <person name="Tang J."/>
            <person name="Daroch M."/>
        </authorList>
    </citation>
    <scope>NUCLEOTIDE SEQUENCE [LARGE SCALE GENOMIC DNA]</scope>
    <source>
        <strain evidence="9">E542</strain>
    </source>
</reference>
<comment type="subcellular location">
    <subcellularLocation>
        <location evidence="1">Membrane</location>
        <topology evidence="1">Multi-pass membrane protein</topology>
    </subcellularLocation>
</comment>
<dbReference type="Gene3D" id="1.10.287.70">
    <property type="match status" value="1"/>
</dbReference>
<dbReference type="Pfam" id="PF00520">
    <property type="entry name" value="Ion_trans"/>
    <property type="match status" value="1"/>
</dbReference>
<dbReference type="SUPFAM" id="SSF51735">
    <property type="entry name" value="NAD(P)-binding Rossmann-fold domains"/>
    <property type="match status" value="1"/>
</dbReference>
<feature type="transmembrane region" description="Helical" evidence="6">
    <location>
        <begin position="48"/>
        <end position="71"/>
    </location>
</feature>
<dbReference type="GO" id="GO:0006813">
    <property type="term" value="P:potassium ion transport"/>
    <property type="evidence" value="ECO:0007669"/>
    <property type="project" value="InterPro"/>
</dbReference>
<dbReference type="RefSeq" id="WP_181494728.1">
    <property type="nucleotide sequence ID" value="NZ_CP032152.1"/>
</dbReference>
<dbReference type="InterPro" id="IPR036291">
    <property type="entry name" value="NAD(P)-bd_dom_sf"/>
</dbReference>
<proteinExistence type="predicted"/>
<dbReference type="InterPro" id="IPR003148">
    <property type="entry name" value="RCK_N"/>
</dbReference>